<dbReference type="EMBL" id="JAUDDZ010000003">
    <property type="protein sequence ID" value="MDM8274537.1"/>
    <property type="molecule type" value="Genomic_DNA"/>
</dbReference>
<reference evidence="1 2" key="2">
    <citation type="submission" date="2023-06" db="EMBL/GenBank/DDBJ databases">
        <authorList>
            <person name="Zeman M."/>
            <person name="Kubasova T."/>
            <person name="Jahodarova E."/>
            <person name="Nykrynova M."/>
            <person name="Rychlik I."/>
        </authorList>
    </citation>
    <scope>NUCLEOTIDE SEQUENCE [LARGE SCALE GENOMIC DNA]</scope>
    <source>
        <strain evidence="1 2">154_Feed</strain>
    </source>
</reference>
<evidence type="ECO:0000313" key="2">
    <source>
        <dbReference type="Proteomes" id="UP001529421"/>
    </source>
</evidence>
<keyword evidence="2" id="KW-1185">Reference proteome</keyword>
<evidence type="ECO:0008006" key="3">
    <source>
        <dbReference type="Google" id="ProtNLM"/>
    </source>
</evidence>
<comment type="caution">
    <text evidence="1">The sequence shown here is derived from an EMBL/GenBank/DDBJ whole genome shotgun (WGS) entry which is preliminary data.</text>
</comment>
<reference evidence="2" key="1">
    <citation type="submission" date="2023-06" db="EMBL/GenBank/DDBJ databases">
        <title>Identification and characterization of horizontal gene transfer across gut microbiota members of farm animals based on homology search.</title>
        <authorList>
            <person name="Zeman M."/>
            <person name="Kubasova T."/>
            <person name="Jahodarova E."/>
            <person name="Nykrynova M."/>
            <person name="Rychlik I."/>
        </authorList>
    </citation>
    <scope>NUCLEOTIDE SEQUENCE [LARGE SCALE GENOMIC DNA]</scope>
    <source>
        <strain evidence="2">154_Feed</strain>
    </source>
</reference>
<dbReference type="Proteomes" id="UP001529421">
    <property type="component" value="Unassembled WGS sequence"/>
</dbReference>
<proteinExistence type="predicted"/>
<dbReference type="RefSeq" id="WP_289544562.1">
    <property type="nucleotide sequence ID" value="NZ_JAUDDZ010000003.1"/>
</dbReference>
<organism evidence="1 2">
    <name type="scientific">Enorma phocaeensis</name>
    <dbReference type="NCBI Taxonomy" id="1871019"/>
    <lineage>
        <taxon>Bacteria</taxon>
        <taxon>Bacillati</taxon>
        <taxon>Actinomycetota</taxon>
        <taxon>Coriobacteriia</taxon>
        <taxon>Coriobacteriales</taxon>
        <taxon>Coriobacteriaceae</taxon>
        <taxon>Enorma</taxon>
    </lineage>
</organism>
<name>A0ABT7V7R2_9ACTN</name>
<protein>
    <recommendedName>
        <fullName evidence="3">Twin-arginine translocation signal domain-containing protein</fullName>
    </recommendedName>
</protein>
<dbReference type="InterPro" id="IPR006311">
    <property type="entry name" value="TAT_signal"/>
</dbReference>
<gene>
    <name evidence="1" type="ORF">QUW28_03320</name>
</gene>
<dbReference type="PROSITE" id="PS51318">
    <property type="entry name" value="TAT"/>
    <property type="match status" value="1"/>
</dbReference>
<sequence>MNDMATQVSVSRRSLLRGVASLAALVGSTALLSDRDAGSDDAAACA</sequence>
<evidence type="ECO:0000313" key="1">
    <source>
        <dbReference type="EMBL" id="MDM8274537.1"/>
    </source>
</evidence>
<accession>A0ABT7V7R2</accession>